<evidence type="ECO:0000256" key="4">
    <source>
        <dbReference type="ARBA" id="ARBA00022475"/>
    </source>
</evidence>
<feature type="non-terminal residue" evidence="17">
    <location>
        <position position="1"/>
    </location>
</feature>
<dbReference type="STRING" id="984487.A0A1E4SC03"/>
<dbReference type="Gene3D" id="2.60.40.1280">
    <property type="match status" value="1"/>
</dbReference>
<dbReference type="SMART" id="SM01056">
    <property type="entry name" value="Candida_ALS_N"/>
    <property type="match status" value="1"/>
</dbReference>
<evidence type="ECO:0000256" key="3">
    <source>
        <dbReference type="ARBA" id="ARBA00007021"/>
    </source>
</evidence>
<dbReference type="GeneID" id="30982415"/>
<evidence type="ECO:0000256" key="9">
    <source>
        <dbReference type="ARBA" id="ARBA00022737"/>
    </source>
</evidence>
<evidence type="ECO:0000256" key="1">
    <source>
        <dbReference type="ARBA" id="ARBA00004191"/>
    </source>
</evidence>
<evidence type="ECO:0000313" key="17">
    <source>
        <dbReference type="EMBL" id="ODV77031.1"/>
    </source>
</evidence>
<dbReference type="InterPro" id="IPR043063">
    <property type="entry name" value="Agglutinin-like_N_N2"/>
</dbReference>
<dbReference type="PANTHER" id="PTHR33793:SF2">
    <property type="entry name" value="AGGLUTININ-LIKE PROTEIN 6"/>
    <property type="match status" value="1"/>
</dbReference>
<keyword evidence="6" id="KW-0964">Secreted</keyword>
<evidence type="ECO:0000256" key="11">
    <source>
        <dbReference type="ARBA" id="ARBA00023026"/>
    </source>
</evidence>
<dbReference type="InterPro" id="IPR011252">
    <property type="entry name" value="Fibrogen-bd_dom1"/>
</dbReference>
<sequence>FDSLVSKPQPAVNITTPATPSWVASLSWAMSANAVVPGDTFGLTMPCVFTFTNGNKTFDLQAEGKTYATCLLTAGEMSLSYSSVQCTVTNEINNGDVVDGIAYFPITFNVGGSSNPVDLECSTRFKPGMNTITFSDGKNSLSNTAIFNGGEEISRIVLVQEGNNLVLANETSHVRYLPQQGVYQGFEVSEDCGENESTCVEMGLFLNGGSLNCSSLNVFIAKPNEFNEWGFPTIARKVKYRLFFCTNQQVTLKVDQTPPGYRVYFDIQFKYPPVSRIGTRSFASTFCGLDNHYSTWGKTISSLKVGEAGSNGHILKNSSTTTVTSGWTGSFTTTVTRPGNGTNTVIVETPVPTTATTTVSSGWTGSLTTSVSRTGTDGTNTLIVETP</sequence>
<dbReference type="OrthoDB" id="3981162at2759"/>
<keyword evidence="9" id="KW-0677">Repeat</keyword>
<keyword evidence="13" id="KW-1015">Disulfide bond</keyword>
<gene>
    <name evidence="17" type="ORF">CANTADRAFT_29324</name>
</gene>
<dbReference type="GO" id="GO:0044403">
    <property type="term" value="P:biological process involved in symbiotic interaction"/>
    <property type="evidence" value="ECO:0007669"/>
    <property type="project" value="UniProtKB-ARBA"/>
</dbReference>
<comment type="subcellular location">
    <subcellularLocation>
        <location evidence="2">Cell membrane</location>
        <topology evidence="2">Lipid-anchor</topology>
        <topology evidence="2">GPI-anchor</topology>
    </subcellularLocation>
    <subcellularLocation>
        <location evidence="1">Secreted</location>
        <location evidence="1">Cell wall</location>
    </subcellularLocation>
</comment>
<evidence type="ECO:0000256" key="8">
    <source>
        <dbReference type="ARBA" id="ARBA00022729"/>
    </source>
</evidence>
<evidence type="ECO:0000256" key="5">
    <source>
        <dbReference type="ARBA" id="ARBA00022512"/>
    </source>
</evidence>
<keyword evidence="7" id="KW-0336">GPI-anchor</keyword>
<dbReference type="InterPro" id="IPR033504">
    <property type="entry name" value="ALS"/>
</dbReference>
<comment type="similarity">
    <text evidence="3">Belongs to the ALS family.</text>
</comment>
<keyword evidence="8" id="KW-0732">Signal</keyword>
<dbReference type="AlphaFoldDB" id="A0A1E4SC03"/>
<evidence type="ECO:0000256" key="2">
    <source>
        <dbReference type="ARBA" id="ARBA00004609"/>
    </source>
</evidence>
<evidence type="ECO:0000256" key="7">
    <source>
        <dbReference type="ARBA" id="ARBA00022622"/>
    </source>
</evidence>
<evidence type="ECO:0000256" key="10">
    <source>
        <dbReference type="ARBA" id="ARBA00022889"/>
    </source>
</evidence>
<dbReference type="InterPro" id="IPR008440">
    <property type="entry name" value="Agglutinin-like_ALS_rpt"/>
</dbReference>
<keyword evidence="10" id="KW-0130">Cell adhesion</keyword>
<evidence type="ECO:0000256" key="13">
    <source>
        <dbReference type="ARBA" id="ARBA00023157"/>
    </source>
</evidence>
<keyword evidence="5" id="KW-0134">Cell wall</keyword>
<evidence type="ECO:0000256" key="14">
    <source>
        <dbReference type="ARBA" id="ARBA00023180"/>
    </source>
</evidence>
<accession>A0A1E4SC03</accession>
<dbReference type="InterPro" id="IPR008966">
    <property type="entry name" value="Adhesion_dom_sf"/>
</dbReference>
<dbReference type="Proteomes" id="UP000094285">
    <property type="component" value="Unassembled WGS sequence"/>
</dbReference>
<dbReference type="Pfam" id="PF05792">
    <property type="entry name" value="Candida_ALS"/>
    <property type="match status" value="1"/>
</dbReference>
<proteinExistence type="inferred from homology"/>
<keyword evidence="4" id="KW-1003">Cell membrane</keyword>
<dbReference type="PANTHER" id="PTHR33793">
    <property type="entry name" value="ALPHA-AGGLUTININ"/>
    <property type="match status" value="1"/>
</dbReference>
<keyword evidence="15" id="KW-0449">Lipoprotein</keyword>
<dbReference type="GO" id="GO:0007155">
    <property type="term" value="P:cell adhesion"/>
    <property type="evidence" value="ECO:0007669"/>
    <property type="project" value="UniProtKB-KW"/>
</dbReference>
<evidence type="ECO:0000256" key="12">
    <source>
        <dbReference type="ARBA" id="ARBA00023136"/>
    </source>
</evidence>
<evidence type="ECO:0000313" key="18">
    <source>
        <dbReference type="Proteomes" id="UP000094285"/>
    </source>
</evidence>
<organism evidence="17 18">
    <name type="scientific">Suhomyces tanzawaensis NRRL Y-17324</name>
    <dbReference type="NCBI Taxonomy" id="984487"/>
    <lineage>
        <taxon>Eukaryota</taxon>
        <taxon>Fungi</taxon>
        <taxon>Dikarya</taxon>
        <taxon>Ascomycota</taxon>
        <taxon>Saccharomycotina</taxon>
        <taxon>Pichiomycetes</taxon>
        <taxon>Debaryomycetaceae</taxon>
        <taxon>Suhomyces</taxon>
    </lineage>
</organism>
<keyword evidence="18" id="KW-1185">Reference proteome</keyword>
<dbReference type="Gene3D" id="2.60.40.2430">
    <property type="entry name" value="Agglutinin-like protein, N-terminal domain, N2 subdomain"/>
    <property type="match status" value="1"/>
</dbReference>
<keyword evidence="14" id="KW-0325">Glycoprotein</keyword>
<feature type="non-terminal residue" evidence="17">
    <location>
        <position position="387"/>
    </location>
</feature>
<keyword evidence="11" id="KW-0843">Virulence</keyword>
<keyword evidence="12" id="KW-0472">Membrane</keyword>
<reference evidence="18" key="1">
    <citation type="submission" date="2016-05" db="EMBL/GenBank/DDBJ databases">
        <title>Comparative genomics of biotechnologically important yeasts.</title>
        <authorList>
            <consortium name="DOE Joint Genome Institute"/>
            <person name="Riley R."/>
            <person name="Haridas S."/>
            <person name="Wolfe K.H."/>
            <person name="Lopes M.R."/>
            <person name="Hittinger C.T."/>
            <person name="Goker M."/>
            <person name="Salamov A."/>
            <person name="Wisecaver J."/>
            <person name="Long T.M."/>
            <person name="Aerts A.L."/>
            <person name="Barry K."/>
            <person name="Choi C."/>
            <person name="Clum A."/>
            <person name="Coughlan A.Y."/>
            <person name="Deshpande S."/>
            <person name="Douglass A.P."/>
            <person name="Hanson S.J."/>
            <person name="Klenk H.-P."/>
            <person name="Labutti K."/>
            <person name="Lapidus A."/>
            <person name="Lindquist E."/>
            <person name="Lipzen A."/>
            <person name="Meier-Kolthoff J.P."/>
            <person name="Ohm R.A."/>
            <person name="Otillar R.P."/>
            <person name="Pangilinan J."/>
            <person name="Peng Y."/>
            <person name="Rokas A."/>
            <person name="Rosa C.A."/>
            <person name="Scheuner C."/>
            <person name="Sibirny A.A."/>
            <person name="Slot J.C."/>
            <person name="Stielow J.B."/>
            <person name="Sun H."/>
            <person name="Kurtzman C.P."/>
            <person name="Blackwell M."/>
            <person name="Grigoriev I.V."/>
            <person name="Jeffries T.W."/>
        </authorList>
    </citation>
    <scope>NUCLEOTIDE SEQUENCE [LARGE SCALE GENOMIC DNA]</scope>
    <source>
        <strain evidence="18">NRRL Y-17324</strain>
    </source>
</reference>
<feature type="domain" description="Agglutinin-like protein N-terminal" evidence="16">
    <location>
        <begin position="27"/>
        <end position="287"/>
    </location>
</feature>
<dbReference type="InterPro" id="IPR024672">
    <property type="entry name" value="Agglutinin-like_N"/>
</dbReference>
<name>A0A1E4SC03_9ASCO</name>
<dbReference type="Pfam" id="PF11766">
    <property type="entry name" value="Candida_ALS_N"/>
    <property type="match status" value="1"/>
</dbReference>
<protein>
    <recommendedName>
        <fullName evidence="16">Agglutinin-like protein N-terminal domain-containing protein</fullName>
    </recommendedName>
</protein>
<evidence type="ECO:0000256" key="15">
    <source>
        <dbReference type="ARBA" id="ARBA00023288"/>
    </source>
</evidence>
<evidence type="ECO:0000256" key="6">
    <source>
        <dbReference type="ARBA" id="ARBA00022525"/>
    </source>
</evidence>
<dbReference type="GO" id="GO:0098552">
    <property type="term" value="C:side of membrane"/>
    <property type="evidence" value="ECO:0007669"/>
    <property type="project" value="UniProtKB-KW"/>
</dbReference>
<dbReference type="SUPFAM" id="SSF49401">
    <property type="entry name" value="Bacterial adhesins"/>
    <property type="match status" value="1"/>
</dbReference>
<evidence type="ECO:0000259" key="16">
    <source>
        <dbReference type="SMART" id="SM01056"/>
    </source>
</evidence>
<dbReference type="EMBL" id="KV453916">
    <property type="protein sequence ID" value="ODV77031.1"/>
    <property type="molecule type" value="Genomic_DNA"/>
</dbReference>
<dbReference type="GO" id="GO:0005886">
    <property type="term" value="C:plasma membrane"/>
    <property type="evidence" value="ECO:0007669"/>
    <property type="project" value="UniProtKB-SubCell"/>
</dbReference>
<dbReference type="RefSeq" id="XP_020062153.1">
    <property type="nucleotide sequence ID" value="XM_020208278.1"/>
</dbReference>